<keyword evidence="3" id="KW-1185">Reference proteome</keyword>
<accession>A0A1J7IFB0</accession>
<keyword evidence="1" id="KW-1133">Transmembrane helix</keyword>
<keyword evidence="1" id="KW-0472">Membrane</keyword>
<evidence type="ECO:0000313" key="2">
    <source>
        <dbReference type="EMBL" id="OIW26101.1"/>
    </source>
</evidence>
<evidence type="ECO:0000256" key="1">
    <source>
        <dbReference type="SAM" id="Phobius"/>
    </source>
</evidence>
<protein>
    <submittedName>
        <fullName evidence="2">Uncharacterized protein</fullName>
    </submittedName>
</protein>
<proteinExistence type="predicted"/>
<sequence>MTLLTFLPRSQQPTSQANFNQAVTKLPFHSSPRQRPPVSVTTKPQLSDRSGLIKYRLLSIFGTSVLCILPFNYLIFD</sequence>
<dbReference type="EMBL" id="KV875101">
    <property type="protein sequence ID" value="OIW26101.1"/>
    <property type="molecule type" value="Genomic_DNA"/>
</dbReference>
<keyword evidence="1" id="KW-0812">Transmembrane</keyword>
<feature type="transmembrane region" description="Helical" evidence="1">
    <location>
        <begin position="57"/>
        <end position="76"/>
    </location>
</feature>
<dbReference type="Proteomes" id="UP000182658">
    <property type="component" value="Unassembled WGS sequence"/>
</dbReference>
<dbReference type="InParanoid" id="A0A1J7IFB0"/>
<gene>
    <name evidence="2" type="ORF">CONLIGDRAFT_635843</name>
</gene>
<dbReference type="AlphaFoldDB" id="A0A1J7IFB0"/>
<evidence type="ECO:0000313" key="3">
    <source>
        <dbReference type="Proteomes" id="UP000182658"/>
    </source>
</evidence>
<organism evidence="2 3">
    <name type="scientific">Coniochaeta ligniaria NRRL 30616</name>
    <dbReference type="NCBI Taxonomy" id="1408157"/>
    <lineage>
        <taxon>Eukaryota</taxon>
        <taxon>Fungi</taxon>
        <taxon>Dikarya</taxon>
        <taxon>Ascomycota</taxon>
        <taxon>Pezizomycotina</taxon>
        <taxon>Sordariomycetes</taxon>
        <taxon>Sordariomycetidae</taxon>
        <taxon>Coniochaetales</taxon>
        <taxon>Coniochaetaceae</taxon>
        <taxon>Coniochaeta</taxon>
    </lineage>
</organism>
<reference evidence="2 3" key="1">
    <citation type="submission" date="2016-10" db="EMBL/GenBank/DDBJ databases">
        <title>Draft genome sequence of Coniochaeta ligniaria NRRL30616, a lignocellulolytic fungus for bioabatement of inhibitors in plant biomass hydrolysates.</title>
        <authorList>
            <consortium name="DOE Joint Genome Institute"/>
            <person name="Jimenez D.J."/>
            <person name="Hector R.E."/>
            <person name="Riley R."/>
            <person name="Sun H."/>
            <person name="Grigoriev I.V."/>
            <person name="Van Elsas J.D."/>
            <person name="Nichols N.N."/>
        </authorList>
    </citation>
    <scope>NUCLEOTIDE SEQUENCE [LARGE SCALE GENOMIC DNA]</scope>
    <source>
        <strain evidence="2 3">NRRL 30616</strain>
    </source>
</reference>
<name>A0A1J7IFB0_9PEZI</name>